<keyword evidence="1" id="KW-0812">Transmembrane</keyword>
<gene>
    <name evidence="2" type="ORF">ACFPIJ_42930</name>
</gene>
<reference evidence="3" key="1">
    <citation type="journal article" date="2019" name="Int. J. Syst. Evol. Microbiol.">
        <title>The Global Catalogue of Microorganisms (GCM) 10K type strain sequencing project: providing services to taxonomists for standard genome sequencing and annotation.</title>
        <authorList>
            <consortium name="The Broad Institute Genomics Platform"/>
            <consortium name="The Broad Institute Genome Sequencing Center for Infectious Disease"/>
            <person name="Wu L."/>
            <person name="Ma J."/>
        </authorList>
    </citation>
    <scope>NUCLEOTIDE SEQUENCE [LARGE SCALE GENOMIC DNA]</scope>
    <source>
        <strain evidence="3">CGMCC 4.7152</strain>
    </source>
</reference>
<feature type="transmembrane region" description="Helical" evidence="1">
    <location>
        <begin position="168"/>
        <end position="186"/>
    </location>
</feature>
<keyword evidence="1" id="KW-0472">Membrane</keyword>
<proteinExistence type="predicted"/>
<sequence>MTLADKNPGARYVGMLLLVSLVAILTSAAVVVPSGLSLNPADPAAALTAVHDHVGLHLNELAFDVLGWLALTAAGLVLAGNPGTVIRPHLAVPAGGLLAAAGLAGLLHDAGNLAVTQLAAEPVGASAEVAGAVLLTAKWGVNLAGLLWVAATAVTAAGAHLPGRLRRAGGFAALAGLAAVVVPWTTGTHGMSPTLEQLGYALQLPVMIWYGVVGWRLLVTGSRRVSRRPRRR</sequence>
<dbReference type="RefSeq" id="WP_380124583.1">
    <property type="nucleotide sequence ID" value="NZ_JBHSIU010000066.1"/>
</dbReference>
<organism evidence="2 3">
    <name type="scientific">Dactylosporangium cerinum</name>
    <dbReference type="NCBI Taxonomy" id="1434730"/>
    <lineage>
        <taxon>Bacteria</taxon>
        <taxon>Bacillati</taxon>
        <taxon>Actinomycetota</taxon>
        <taxon>Actinomycetes</taxon>
        <taxon>Micromonosporales</taxon>
        <taxon>Micromonosporaceae</taxon>
        <taxon>Dactylosporangium</taxon>
    </lineage>
</organism>
<feature type="transmembrane region" description="Helical" evidence="1">
    <location>
        <begin position="61"/>
        <end position="78"/>
    </location>
</feature>
<keyword evidence="3" id="KW-1185">Reference proteome</keyword>
<evidence type="ECO:0000313" key="3">
    <source>
        <dbReference type="Proteomes" id="UP001595912"/>
    </source>
</evidence>
<name>A0ABV9WAM9_9ACTN</name>
<evidence type="ECO:0008006" key="4">
    <source>
        <dbReference type="Google" id="ProtNLM"/>
    </source>
</evidence>
<feature type="transmembrane region" description="Helical" evidence="1">
    <location>
        <begin position="12"/>
        <end position="32"/>
    </location>
</feature>
<evidence type="ECO:0000256" key="1">
    <source>
        <dbReference type="SAM" id="Phobius"/>
    </source>
</evidence>
<keyword evidence="1" id="KW-1133">Transmembrane helix</keyword>
<feature type="transmembrane region" description="Helical" evidence="1">
    <location>
        <begin position="90"/>
        <end position="108"/>
    </location>
</feature>
<dbReference type="EMBL" id="JBHSIU010000066">
    <property type="protein sequence ID" value="MFC5004568.1"/>
    <property type="molecule type" value="Genomic_DNA"/>
</dbReference>
<accession>A0ABV9WAM9</accession>
<evidence type="ECO:0000313" key="2">
    <source>
        <dbReference type="EMBL" id="MFC5004568.1"/>
    </source>
</evidence>
<dbReference type="Proteomes" id="UP001595912">
    <property type="component" value="Unassembled WGS sequence"/>
</dbReference>
<feature type="transmembrane region" description="Helical" evidence="1">
    <location>
        <begin position="198"/>
        <end position="218"/>
    </location>
</feature>
<feature type="transmembrane region" description="Helical" evidence="1">
    <location>
        <begin position="139"/>
        <end position="161"/>
    </location>
</feature>
<comment type="caution">
    <text evidence="2">The sequence shown here is derived from an EMBL/GenBank/DDBJ whole genome shotgun (WGS) entry which is preliminary data.</text>
</comment>
<protein>
    <recommendedName>
        <fullName evidence="4">DUF4386 family protein</fullName>
    </recommendedName>
</protein>